<dbReference type="Proteomes" id="UP000319783">
    <property type="component" value="Unassembled WGS sequence"/>
</dbReference>
<proteinExistence type="predicted"/>
<organism evidence="1 2">
    <name type="scientific">Candidatus Jettenia ecosi</name>
    <dbReference type="NCBI Taxonomy" id="2494326"/>
    <lineage>
        <taxon>Bacteria</taxon>
        <taxon>Pseudomonadati</taxon>
        <taxon>Planctomycetota</taxon>
        <taxon>Candidatus Brocadiia</taxon>
        <taxon>Candidatus Brocadiales</taxon>
        <taxon>Candidatus Brocadiaceae</taxon>
        <taxon>Candidatus Jettenia</taxon>
    </lineage>
</organism>
<name>A0A533Q5Q8_9BACT</name>
<dbReference type="AlphaFoldDB" id="A0A533Q5Q8"/>
<protein>
    <submittedName>
        <fullName evidence="1">Uncharacterized protein</fullName>
    </submittedName>
</protein>
<accession>A0A533Q5Q8</accession>
<dbReference type="EMBL" id="SULG01000175">
    <property type="protein sequence ID" value="TLD39872.1"/>
    <property type="molecule type" value="Genomic_DNA"/>
</dbReference>
<evidence type="ECO:0000313" key="2">
    <source>
        <dbReference type="Proteomes" id="UP000319783"/>
    </source>
</evidence>
<reference evidence="1 2" key="1">
    <citation type="submission" date="2019-04" db="EMBL/GenBank/DDBJ databases">
        <title>Genome of a novel bacterium Candidatus Jettenia ecosi reconstructed from metagenome of an anammox bioreactor.</title>
        <authorList>
            <person name="Mardanov A.V."/>
            <person name="Beletsky A.V."/>
            <person name="Ravin N.V."/>
            <person name="Botchkova E.A."/>
            <person name="Litti Y.V."/>
            <person name="Nozhevnikova A.N."/>
        </authorList>
    </citation>
    <scope>NUCLEOTIDE SEQUENCE [LARGE SCALE GENOMIC DNA]</scope>
    <source>
        <strain evidence="1">J2</strain>
    </source>
</reference>
<comment type="caution">
    <text evidence="1">The sequence shown here is derived from an EMBL/GenBank/DDBJ whole genome shotgun (WGS) entry which is preliminary data.</text>
</comment>
<gene>
    <name evidence="1" type="ORF">JETT_3860</name>
</gene>
<evidence type="ECO:0000313" key="1">
    <source>
        <dbReference type="EMBL" id="TLD39872.1"/>
    </source>
</evidence>
<sequence>MRTARRVVLIIPFTTIQQVFNSFSVFVLASDKNIIVVILDIFIIDVL</sequence>